<evidence type="ECO:0000256" key="4">
    <source>
        <dbReference type="ARBA" id="ARBA00023136"/>
    </source>
</evidence>
<evidence type="ECO:0000259" key="7">
    <source>
        <dbReference type="Pfam" id="PF07244"/>
    </source>
</evidence>
<dbReference type="AlphaFoldDB" id="A0A1W1EDF4"/>
<feature type="domain" description="Bacterial surface antigen (D15)" evidence="6">
    <location>
        <begin position="292"/>
        <end position="593"/>
    </location>
</feature>
<dbReference type="Pfam" id="PF01103">
    <property type="entry name" value="Omp85"/>
    <property type="match status" value="1"/>
</dbReference>
<dbReference type="InterPro" id="IPR039910">
    <property type="entry name" value="D15-like"/>
</dbReference>
<evidence type="ECO:0000313" key="8">
    <source>
        <dbReference type="EMBL" id="SFZ98036.1"/>
    </source>
</evidence>
<feature type="domain" description="POTRA" evidence="7">
    <location>
        <begin position="193"/>
        <end position="263"/>
    </location>
</feature>
<evidence type="ECO:0000259" key="6">
    <source>
        <dbReference type="Pfam" id="PF01103"/>
    </source>
</evidence>
<dbReference type="EMBL" id="FPKX01000033">
    <property type="protein sequence ID" value="SFZ98036.1"/>
    <property type="molecule type" value="Genomic_DNA"/>
</dbReference>
<dbReference type="Gene3D" id="3.10.20.310">
    <property type="entry name" value="membrane protein fhac"/>
    <property type="match status" value="2"/>
</dbReference>
<comment type="subcellular location">
    <subcellularLocation>
        <location evidence="1">Membrane</location>
    </subcellularLocation>
</comment>
<evidence type="ECO:0000256" key="3">
    <source>
        <dbReference type="ARBA" id="ARBA00022729"/>
    </source>
</evidence>
<gene>
    <name evidence="8" type="ORF">MNB_SV-5-667</name>
</gene>
<name>A0A1W1EDF4_9ZZZZ</name>
<evidence type="ECO:0000256" key="5">
    <source>
        <dbReference type="ARBA" id="ARBA00023237"/>
    </source>
</evidence>
<dbReference type="InterPro" id="IPR000184">
    <property type="entry name" value="Bac_surfAg_D15"/>
</dbReference>
<dbReference type="Gene3D" id="2.40.160.50">
    <property type="entry name" value="membrane protein fhac: a member of the omp85/tpsb transporter family"/>
    <property type="match status" value="1"/>
</dbReference>
<dbReference type="PANTHER" id="PTHR12815:SF47">
    <property type="entry name" value="TRANSLOCATION AND ASSEMBLY MODULE SUBUNIT TAMA"/>
    <property type="match status" value="1"/>
</dbReference>
<keyword evidence="4" id="KW-0472">Membrane</keyword>
<evidence type="ECO:0000256" key="1">
    <source>
        <dbReference type="ARBA" id="ARBA00004370"/>
    </source>
</evidence>
<dbReference type="GO" id="GO:0019867">
    <property type="term" value="C:outer membrane"/>
    <property type="evidence" value="ECO:0007669"/>
    <property type="project" value="InterPro"/>
</dbReference>
<proteinExistence type="predicted"/>
<keyword evidence="2" id="KW-0812">Transmembrane</keyword>
<feature type="domain" description="POTRA" evidence="7">
    <location>
        <begin position="125"/>
        <end position="189"/>
    </location>
</feature>
<dbReference type="Pfam" id="PF07244">
    <property type="entry name" value="POTRA"/>
    <property type="match status" value="2"/>
</dbReference>
<evidence type="ECO:0000256" key="2">
    <source>
        <dbReference type="ARBA" id="ARBA00022692"/>
    </source>
</evidence>
<accession>A0A1W1EDF4</accession>
<reference evidence="8" key="1">
    <citation type="submission" date="2016-10" db="EMBL/GenBank/DDBJ databases">
        <authorList>
            <person name="de Groot N.N."/>
        </authorList>
    </citation>
    <scope>NUCLEOTIDE SEQUENCE</scope>
</reference>
<protein>
    <submittedName>
        <fullName evidence="8">Uncharacterized protein YtfM</fullName>
    </submittedName>
</protein>
<keyword evidence="5" id="KW-0998">Cell outer membrane</keyword>
<organism evidence="8">
    <name type="scientific">hydrothermal vent metagenome</name>
    <dbReference type="NCBI Taxonomy" id="652676"/>
    <lineage>
        <taxon>unclassified sequences</taxon>
        <taxon>metagenomes</taxon>
        <taxon>ecological metagenomes</taxon>
    </lineage>
</organism>
<keyword evidence="3" id="KW-0732">Signal</keyword>
<sequence length="593" mass="66454">MYKKILFLLIFISYTSLSASLFGDDEEVVVIPTHTIEIHGEKYFEENSILDAVSAEYPSKYAFWNDTPPQIKDKLLPTLNLALRAFFDSEGFYDATYDISVTDKTVKINIKENKPVKVNDIEINSDFNISNVVTFKKGEIFKAKDFINIKGKIAQELLKEGYCSYELDTKAYVDLEKYSVNLKYNVKKGGVCTFGDVTVVGTKTMSDDVIKSRVRAKKGDRFSTELVKDTSDALYGLQAFDSVLIGVDRKFYNVVPVDISVAEMQKPYHFTAGAGYDTYVGPRVHTSVTKHNFMGEAQQLKLELAWSKLEQLAILSFYRPVLFNISGYYIGVGAKLGYSNLEYDGFKEEKAFARAYLDYQNKKLSVKAGFAAEPTKITALDNISKGDQLNQAVNEGTFNLIYPYIDIVYDARNSKLNPTNGYYLAAYFETGLSADDDASIYYKYLLEARIIHSFGDLTLAAVVKNGIVDENSEKGLPESKYFFAGGSFSNRAYGFRELGLIVSPTEDTINGAHTWLNLSLEADYPIWGDLYGALFTDNTMLTAEAYDFSGDVITSAGLGVRYLTPIGPFKLDVGMNVQDIEQYRISFQIGQSF</sequence>
<dbReference type="InterPro" id="IPR010827">
    <property type="entry name" value="BamA/TamA_POTRA"/>
</dbReference>
<dbReference type="PANTHER" id="PTHR12815">
    <property type="entry name" value="SORTING AND ASSEMBLY MACHINERY SAMM50 PROTEIN FAMILY MEMBER"/>
    <property type="match status" value="1"/>
</dbReference>